<evidence type="ECO:0000313" key="1">
    <source>
        <dbReference type="EMBL" id="SVA23137.1"/>
    </source>
</evidence>
<proteinExistence type="predicted"/>
<reference evidence="1" key="1">
    <citation type="submission" date="2018-05" db="EMBL/GenBank/DDBJ databases">
        <authorList>
            <person name="Lanie J.A."/>
            <person name="Ng W.-L."/>
            <person name="Kazmierczak K.M."/>
            <person name="Andrzejewski T.M."/>
            <person name="Davidsen T.M."/>
            <person name="Wayne K.J."/>
            <person name="Tettelin H."/>
            <person name="Glass J.I."/>
            <person name="Rusch D."/>
            <person name="Podicherti R."/>
            <person name="Tsui H.-C.T."/>
            <person name="Winkler M.E."/>
        </authorList>
    </citation>
    <scope>NUCLEOTIDE SEQUENCE</scope>
</reference>
<accession>A0A381U6Z9</accession>
<gene>
    <name evidence="1" type="ORF">METZ01_LOCUS75991</name>
</gene>
<dbReference type="AlphaFoldDB" id="A0A381U6Z9"/>
<organism evidence="1">
    <name type="scientific">marine metagenome</name>
    <dbReference type="NCBI Taxonomy" id="408172"/>
    <lineage>
        <taxon>unclassified sequences</taxon>
        <taxon>metagenomes</taxon>
        <taxon>ecological metagenomes</taxon>
    </lineage>
</organism>
<name>A0A381U6Z9_9ZZZZ</name>
<sequence>MCQKASPIENDYREAYSRTMTQGIGCDLQFGLQCNL</sequence>
<protein>
    <submittedName>
        <fullName evidence="1">Uncharacterized protein</fullName>
    </submittedName>
</protein>
<dbReference type="EMBL" id="UINC01005721">
    <property type="protein sequence ID" value="SVA23137.1"/>
    <property type="molecule type" value="Genomic_DNA"/>
</dbReference>